<protein>
    <submittedName>
        <fullName evidence="2">Unannotated protein</fullName>
    </submittedName>
</protein>
<dbReference type="AlphaFoldDB" id="A0A6J6DQW9"/>
<sequence length="67" mass="7057">MYSGLAIAVLPLVLWGFSSLGCENPLSEGTCAGATALWGLILSVPLGVIVFLVGLFAWFVSRFPISK</sequence>
<evidence type="ECO:0000256" key="1">
    <source>
        <dbReference type="SAM" id="Phobius"/>
    </source>
</evidence>
<keyword evidence="1" id="KW-0472">Membrane</keyword>
<keyword evidence="1" id="KW-0812">Transmembrane</keyword>
<feature type="transmembrane region" description="Helical" evidence="1">
    <location>
        <begin position="37"/>
        <end position="60"/>
    </location>
</feature>
<dbReference type="EMBL" id="CAEZTH010000090">
    <property type="protein sequence ID" value="CAB4566387.1"/>
    <property type="molecule type" value="Genomic_DNA"/>
</dbReference>
<gene>
    <name evidence="2" type="ORF">UFOPK1639_00752</name>
</gene>
<keyword evidence="1" id="KW-1133">Transmembrane helix</keyword>
<organism evidence="2">
    <name type="scientific">freshwater metagenome</name>
    <dbReference type="NCBI Taxonomy" id="449393"/>
    <lineage>
        <taxon>unclassified sequences</taxon>
        <taxon>metagenomes</taxon>
        <taxon>ecological metagenomes</taxon>
    </lineage>
</organism>
<evidence type="ECO:0000313" key="2">
    <source>
        <dbReference type="EMBL" id="CAB4566387.1"/>
    </source>
</evidence>
<proteinExistence type="predicted"/>
<name>A0A6J6DQW9_9ZZZZ</name>
<reference evidence="2" key="1">
    <citation type="submission" date="2020-05" db="EMBL/GenBank/DDBJ databases">
        <authorList>
            <person name="Chiriac C."/>
            <person name="Salcher M."/>
            <person name="Ghai R."/>
            <person name="Kavagutti S V."/>
        </authorList>
    </citation>
    <scope>NUCLEOTIDE SEQUENCE</scope>
</reference>
<accession>A0A6J6DQW9</accession>